<name>A0ABY1NEA5_9HYPH</name>
<protein>
    <submittedName>
        <fullName evidence="1">Uncharacterized protein</fullName>
    </submittedName>
</protein>
<comment type="caution">
    <text evidence="1">The sequence shown here is derived from an EMBL/GenBank/DDBJ whole genome shotgun (WGS) entry which is preliminary data.</text>
</comment>
<dbReference type="EMBL" id="FXTT01000001">
    <property type="protein sequence ID" value="SMP06839.1"/>
    <property type="molecule type" value="Genomic_DNA"/>
</dbReference>
<evidence type="ECO:0000313" key="2">
    <source>
        <dbReference type="Proteomes" id="UP001157914"/>
    </source>
</evidence>
<reference evidence="1 2" key="1">
    <citation type="submission" date="2017-05" db="EMBL/GenBank/DDBJ databases">
        <authorList>
            <person name="Varghese N."/>
            <person name="Submissions S."/>
        </authorList>
    </citation>
    <scope>NUCLEOTIDE SEQUENCE [LARGE SCALE GENOMIC DNA]</scope>
    <source>
        <strain evidence="1 2">DSM 15949</strain>
    </source>
</reference>
<gene>
    <name evidence="1" type="ORF">SAMN06265374_0808</name>
</gene>
<evidence type="ECO:0000313" key="1">
    <source>
        <dbReference type="EMBL" id="SMP06839.1"/>
    </source>
</evidence>
<dbReference type="RefSeq" id="WP_155191884.1">
    <property type="nucleotide sequence ID" value="NZ_BAAAEA010000001.1"/>
</dbReference>
<proteinExistence type="predicted"/>
<dbReference type="Proteomes" id="UP001157914">
    <property type="component" value="Unassembled WGS sequence"/>
</dbReference>
<keyword evidence="2" id="KW-1185">Reference proteome</keyword>
<sequence length="88" mass="9981">MRAVSTELSDSLNAFHEDFLEAGKSGTPLPARQMLVLARSFAILFRLAKNLEAELAIHSVDFHRELTRYFHRELALTHICCCLKTGFC</sequence>
<organism evidence="1 2">
    <name type="scientific">Roseibium denhamense</name>
    <dbReference type="NCBI Taxonomy" id="76305"/>
    <lineage>
        <taxon>Bacteria</taxon>
        <taxon>Pseudomonadati</taxon>
        <taxon>Pseudomonadota</taxon>
        <taxon>Alphaproteobacteria</taxon>
        <taxon>Hyphomicrobiales</taxon>
        <taxon>Stappiaceae</taxon>
        <taxon>Roseibium</taxon>
    </lineage>
</organism>
<accession>A0ABY1NEA5</accession>